<organism evidence="2">
    <name type="scientific">marine sediment metagenome</name>
    <dbReference type="NCBI Taxonomy" id="412755"/>
    <lineage>
        <taxon>unclassified sequences</taxon>
        <taxon>metagenomes</taxon>
        <taxon>ecological metagenomes</taxon>
    </lineage>
</organism>
<dbReference type="AlphaFoldDB" id="X0VPS8"/>
<gene>
    <name evidence="2" type="ORF">S01H1_38126</name>
</gene>
<comment type="caution">
    <text evidence="2">The sequence shown here is derived from an EMBL/GenBank/DDBJ whole genome shotgun (WGS) entry which is preliminary data.</text>
</comment>
<reference evidence="2" key="1">
    <citation type="journal article" date="2014" name="Front. Microbiol.">
        <title>High frequency of phylogenetically diverse reductive dehalogenase-homologous genes in deep subseafloor sedimentary metagenomes.</title>
        <authorList>
            <person name="Kawai M."/>
            <person name="Futagami T."/>
            <person name="Toyoda A."/>
            <person name="Takaki Y."/>
            <person name="Nishi S."/>
            <person name="Hori S."/>
            <person name="Arai W."/>
            <person name="Tsubouchi T."/>
            <person name="Morono Y."/>
            <person name="Uchiyama I."/>
            <person name="Ito T."/>
            <person name="Fujiyama A."/>
            <person name="Inagaki F."/>
            <person name="Takami H."/>
        </authorList>
    </citation>
    <scope>NUCLEOTIDE SEQUENCE</scope>
    <source>
        <strain evidence="2">Expedition CK06-06</strain>
    </source>
</reference>
<sequence length="58" mass="6642">MTDYSKASEAKVESPDGVKLSTFPAREHTPLIEWEYPEFQSLCPISERHDQGVVTIQY</sequence>
<proteinExistence type="predicted"/>
<evidence type="ECO:0000313" key="2">
    <source>
        <dbReference type="EMBL" id="GAG02556.1"/>
    </source>
</evidence>
<evidence type="ECO:0008006" key="3">
    <source>
        <dbReference type="Google" id="ProtNLM"/>
    </source>
</evidence>
<feature type="compositionally biased region" description="Basic and acidic residues" evidence="1">
    <location>
        <begin position="1"/>
        <end position="16"/>
    </location>
</feature>
<evidence type="ECO:0000256" key="1">
    <source>
        <dbReference type="SAM" id="MobiDB-lite"/>
    </source>
</evidence>
<feature type="region of interest" description="Disordered" evidence="1">
    <location>
        <begin position="1"/>
        <end position="21"/>
    </location>
</feature>
<feature type="non-terminal residue" evidence="2">
    <location>
        <position position="58"/>
    </location>
</feature>
<accession>X0VPS8</accession>
<name>X0VPS8_9ZZZZ</name>
<dbReference type="EMBL" id="BARS01023977">
    <property type="protein sequence ID" value="GAG02556.1"/>
    <property type="molecule type" value="Genomic_DNA"/>
</dbReference>
<protein>
    <recommendedName>
        <fullName evidence="3">NADPH-dependent 7-cyano-7-deazaguanine reductase N-terminal domain-containing protein</fullName>
    </recommendedName>
</protein>